<dbReference type="PATRIC" id="fig|1121326.3.peg.6019"/>
<proteinExistence type="predicted"/>
<dbReference type="OrthoDB" id="1908194at2"/>
<dbReference type="SMART" id="SM00530">
    <property type="entry name" value="HTH_XRE"/>
    <property type="match status" value="1"/>
</dbReference>
<accession>A0A161YF58</accession>
<evidence type="ECO:0000313" key="4">
    <source>
        <dbReference type="Proteomes" id="UP000076603"/>
    </source>
</evidence>
<dbReference type="PROSITE" id="PS50943">
    <property type="entry name" value="HTH_CROC1"/>
    <property type="match status" value="1"/>
</dbReference>
<dbReference type="InterPro" id="IPR001387">
    <property type="entry name" value="Cro/C1-type_HTH"/>
</dbReference>
<dbReference type="RefSeq" id="WP_066630657.1">
    <property type="nucleotide sequence ID" value="NZ_LWAE01000015.1"/>
</dbReference>
<dbReference type="InterPro" id="IPR010982">
    <property type="entry name" value="Lambda_DNA-bd_dom_sf"/>
</dbReference>
<reference evidence="2 4" key="1">
    <citation type="submission" date="2016-04" db="EMBL/GenBank/DDBJ databases">
        <title>Genome sequence of Clostridium magnum DSM 2767.</title>
        <authorList>
            <person name="Poehlein A."/>
            <person name="Uhlig R."/>
            <person name="Fischer R."/>
            <person name="Bahl H."/>
            <person name="Daniel R."/>
        </authorList>
    </citation>
    <scope>NUCLEOTIDE SEQUENCE [LARGE SCALE GENOMIC DNA]</scope>
    <source>
        <strain evidence="2 4">DSM 2767</strain>
    </source>
</reference>
<dbReference type="Proteomes" id="UP000076603">
    <property type="component" value="Unassembled WGS sequence"/>
</dbReference>
<evidence type="ECO:0000313" key="3">
    <source>
        <dbReference type="EMBL" id="KZL88752.1"/>
    </source>
</evidence>
<keyword evidence="4" id="KW-1185">Reference proteome</keyword>
<evidence type="ECO:0000259" key="1">
    <source>
        <dbReference type="PROSITE" id="PS50943"/>
    </source>
</evidence>
<dbReference type="SUPFAM" id="SSF47413">
    <property type="entry name" value="lambda repressor-like DNA-binding domains"/>
    <property type="match status" value="1"/>
</dbReference>
<dbReference type="Pfam" id="PF01381">
    <property type="entry name" value="HTH_3"/>
    <property type="match status" value="1"/>
</dbReference>
<comment type="caution">
    <text evidence="2">The sequence shown here is derived from an EMBL/GenBank/DDBJ whole genome shotgun (WGS) entry which is preliminary data.</text>
</comment>
<sequence length="121" mass="13697">MSGIFSQKLKNYRKELEVKRGEKVGQVKLAGELNVSRGIIGDLERGTRTPSKKFLVKLVEHSGKSIDYWMDGLEEYEAPNTVDLILDKMIETGLITSSELSDDVWNIIKEAVKLEVDRKLS</sequence>
<feature type="domain" description="HTH cro/C1-type" evidence="1">
    <location>
        <begin position="9"/>
        <end position="69"/>
    </location>
</feature>
<gene>
    <name evidence="2" type="ORF">CLMAG_59510</name>
    <name evidence="3" type="ORF">CLMAG_60410</name>
</gene>
<dbReference type="Gene3D" id="1.10.260.40">
    <property type="entry name" value="lambda repressor-like DNA-binding domains"/>
    <property type="match status" value="1"/>
</dbReference>
<dbReference type="STRING" id="1121326.CLMAG_59510"/>
<dbReference type="CDD" id="cd00093">
    <property type="entry name" value="HTH_XRE"/>
    <property type="match status" value="1"/>
</dbReference>
<dbReference type="AlphaFoldDB" id="A0A161YF58"/>
<protein>
    <recommendedName>
        <fullName evidence="1">HTH cro/C1-type domain-containing protein</fullName>
    </recommendedName>
</protein>
<name>A0A161YF58_9CLOT</name>
<dbReference type="EMBL" id="LWAE01000015">
    <property type="protein sequence ID" value="KZL88662.1"/>
    <property type="molecule type" value="Genomic_DNA"/>
</dbReference>
<dbReference type="GO" id="GO:0003677">
    <property type="term" value="F:DNA binding"/>
    <property type="evidence" value="ECO:0007669"/>
    <property type="project" value="InterPro"/>
</dbReference>
<evidence type="ECO:0000313" key="2">
    <source>
        <dbReference type="EMBL" id="KZL88662.1"/>
    </source>
</evidence>
<organism evidence="2 4">
    <name type="scientific">Clostridium magnum DSM 2767</name>
    <dbReference type="NCBI Taxonomy" id="1121326"/>
    <lineage>
        <taxon>Bacteria</taxon>
        <taxon>Bacillati</taxon>
        <taxon>Bacillota</taxon>
        <taxon>Clostridia</taxon>
        <taxon>Eubacteriales</taxon>
        <taxon>Clostridiaceae</taxon>
        <taxon>Clostridium</taxon>
    </lineage>
</organism>
<dbReference type="EMBL" id="LWAE01000015">
    <property type="protein sequence ID" value="KZL88752.1"/>
    <property type="molecule type" value="Genomic_DNA"/>
</dbReference>